<dbReference type="SUPFAM" id="SSF51261">
    <property type="entry name" value="Duplicated hybrid motif"/>
    <property type="match status" value="1"/>
</dbReference>
<dbReference type="Gene3D" id="3.10.450.350">
    <property type="match status" value="1"/>
</dbReference>
<dbReference type="KEGG" id="dfi:AXF13_13620"/>
<feature type="domain" description="M23ase beta-sheet core" evidence="8">
    <location>
        <begin position="395"/>
        <end position="491"/>
    </location>
</feature>
<dbReference type="RefSeq" id="WP_062254052.1">
    <property type="nucleotide sequence ID" value="NZ_CP014229.1"/>
</dbReference>
<evidence type="ECO:0000259" key="8">
    <source>
        <dbReference type="Pfam" id="PF01551"/>
    </source>
</evidence>
<dbReference type="GO" id="GO:0004222">
    <property type="term" value="F:metalloendopeptidase activity"/>
    <property type="evidence" value="ECO:0007669"/>
    <property type="project" value="TreeGrafter"/>
</dbReference>
<evidence type="ECO:0000256" key="3">
    <source>
        <dbReference type="ARBA" id="ARBA00022723"/>
    </source>
</evidence>
<evidence type="ECO:0000256" key="1">
    <source>
        <dbReference type="ARBA" id="ARBA00001947"/>
    </source>
</evidence>
<feature type="region of interest" description="Disordered" evidence="7">
    <location>
        <begin position="538"/>
        <end position="564"/>
    </location>
</feature>
<dbReference type="PANTHER" id="PTHR21666">
    <property type="entry name" value="PEPTIDASE-RELATED"/>
    <property type="match status" value="1"/>
</dbReference>
<keyword evidence="3" id="KW-0479">Metal-binding</keyword>
<evidence type="ECO:0000313" key="10">
    <source>
        <dbReference type="Proteomes" id="UP000069241"/>
    </source>
</evidence>
<evidence type="ECO:0000256" key="6">
    <source>
        <dbReference type="ARBA" id="ARBA00023049"/>
    </source>
</evidence>
<feature type="compositionally biased region" description="Polar residues" evidence="7">
    <location>
        <begin position="39"/>
        <end position="48"/>
    </location>
</feature>
<dbReference type="STRING" id="44742.AXF13_13620"/>
<evidence type="ECO:0000313" key="9">
    <source>
        <dbReference type="EMBL" id="AMD91076.1"/>
    </source>
</evidence>
<gene>
    <name evidence="9" type="ORF">AXF13_13620</name>
</gene>
<name>A0A0X8JLU8_9BACT</name>
<dbReference type="CDD" id="cd12797">
    <property type="entry name" value="M23_peptidase"/>
    <property type="match status" value="1"/>
</dbReference>
<comment type="cofactor">
    <cofactor evidence="1">
        <name>Zn(2+)</name>
        <dbReference type="ChEBI" id="CHEBI:29105"/>
    </cofactor>
</comment>
<evidence type="ECO:0000256" key="2">
    <source>
        <dbReference type="ARBA" id="ARBA00022670"/>
    </source>
</evidence>
<feature type="region of interest" description="Disordered" evidence="7">
    <location>
        <begin position="30"/>
        <end position="171"/>
    </location>
</feature>
<keyword evidence="5" id="KW-0862">Zinc</keyword>
<keyword evidence="4" id="KW-0378">Hydrolase</keyword>
<keyword evidence="10" id="KW-1185">Reference proteome</keyword>
<evidence type="ECO:0000256" key="4">
    <source>
        <dbReference type="ARBA" id="ARBA00022801"/>
    </source>
</evidence>
<dbReference type="AlphaFoldDB" id="A0A0X8JLU8"/>
<feature type="compositionally biased region" description="Basic and acidic residues" evidence="7">
    <location>
        <begin position="49"/>
        <end position="63"/>
    </location>
</feature>
<evidence type="ECO:0000256" key="7">
    <source>
        <dbReference type="SAM" id="MobiDB-lite"/>
    </source>
</evidence>
<dbReference type="PANTHER" id="PTHR21666:SF288">
    <property type="entry name" value="CELL DIVISION PROTEIN YTFB"/>
    <property type="match status" value="1"/>
</dbReference>
<sequence>MKRLWLVGVFFIFLVGGVLVQHAGRTGFTPDAAPEQAAEQVSEQSTQRTGREAQQDQKVRQDPSADASGQQVSSVPPARPGPPQADKNGMGTAVSEEAGRAPEAVAVQTSASDPADRSRLPEAQPDVSDSVSGEETSLPPDTAVPGAETSAQAPSTGLIEEAQPDDAPGEEVVKGTVEKGDTISKILENTGSEGIYQYISAARQVFSMRSFREGQPYVIVTDSASGRVKRFEYEIDSRRRLVVEGVEEPVARVEAIEYVTLLSTVEATISDNLFQAVADVGESPQMALQLADLFGAEINFIRDLQEGDSFSVLVEKRYREGEYKGYGRVLAAHFTNKGKTFEAYLFRDGSGRAQYYNRKGENLRKTLLQAPLAFTRVTSRFTSSRKHPILGYSRPHMGVDYGAPTGTPVKAVGEGVVTKRSWGGGYGNQIIVKHVAGLESMYSHLSGYARGLRQGQRVRQGQVIGFVGSTGLSTGPHLDFRLRQNGKFINPTKAINPRGEPVSARHMAAFEKVVAEELAYLKDRKPLAEYTVDSVVPENAVLTDNAPDAEKEKKPEPKKRRRRS</sequence>
<dbReference type="InterPro" id="IPR050570">
    <property type="entry name" value="Cell_wall_metabolism_enzyme"/>
</dbReference>
<reference evidence="10" key="1">
    <citation type="submission" date="2016-02" db="EMBL/GenBank/DDBJ databases">
        <authorList>
            <person name="Holder M.E."/>
            <person name="Ajami N.J."/>
            <person name="Petrosino J.F."/>
        </authorList>
    </citation>
    <scope>NUCLEOTIDE SEQUENCE [LARGE SCALE GENOMIC DNA]</scope>
    <source>
        <strain evidence="10">CCUG 45958</strain>
    </source>
</reference>
<dbReference type="Proteomes" id="UP000069241">
    <property type="component" value="Chromosome"/>
</dbReference>
<proteinExistence type="predicted"/>
<dbReference type="Pfam" id="PF01551">
    <property type="entry name" value="Peptidase_M23"/>
    <property type="match status" value="1"/>
</dbReference>
<organism evidence="9 10">
    <name type="scientific">Desulfovibrio fairfieldensis</name>
    <dbReference type="NCBI Taxonomy" id="44742"/>
    <lineage>
        <taxon>Bacteria</taxon>
        <taxon>Pseudomonadati</taxon>
        <taxon>Thermodesulfobacteriota</taxon>
        <taxon>Desulfovibrionia</taxon>
        <taxon>Desulfovibrionales</taxon>
        <taxon>Desulfovibrionaceae</taxon>
        <taxon>Desulfovibrio</taxon>
    </lineage>
</organism>
<keyword evidence="6" id="KW-0482">Metalloprotease</keyword>
<dbReference type="Gene3D" id="2.70.70.10">
    <property type="entry name" value="Glucose Permease (Domain IIA)"/>
    <property type="match status" value="1"/>
</dbReference>
<dbReference type="GO" id="GO:0006508">
    <property type="term" value="P:proteolysis"/>
    <property type="evidence" value="ECO:0007669"/>
    <property type="project" value="UniProtKB-KW"/>
</dbReference>
<evidence type="ECO:0000256" key="5">
    <source>
        <dbReference type="ARBA" id="ARBA00022833"/>
    </source>
</evidence>
<dbReference type="GO" id="GO:0046872">
    <property type="term" value="F:metal ion binding"/>
    <property type="evidence" value="ECO:0007669"/>
    <property type="project" value="UniProtKB-KW"/>
</dbReference>
<protein>
    <submittedName>
        <fullName evidence="9">Peptidase M23</fullName>
    </submittedName>
</protein>
<dbReference type="InterPro" id="IPR011055">
    <property type="entry name" value="Dup_hybrid_motif"/>
</dbReference>
<dbReference type="InterPro" id="IPR016047">
    <property type="entry name" value="M23ase_b-sheet_dom"/>
</dbReference>
<dbReference type="EMBL" id="CP014229">
    <property type="protein sequence ID" value="AMD91076.1"/>
    <property type="molecule type" value="Genomic_DNA"/>
</dbReference>
<accession>A0A0X8JLU8</accession>
<keyword evidence="2" id="KW-0645">Protease</keyword>